<organism evidence="1 2">
    <name type="scientific">Pseudaquabacterium pictum</name>
    <dbReference type="NCBI Taxonomy" id="2315236"/>
    <lineage>
        <taxon>Bacteria</taxon>
        <taxon>Pseudomonadati</taxon>
        <taxon>Pseudomonadota</taxon>
        <taxon>Betaproteobacteria</taxon>
        <taxon>Burkholderiales</taxon>
        <taxon>Sphaerotilaceae</taxon>
        <taxon>Pseudaquabacterium</taxon>
    </lineage>
</organism>
<dbReference type="RefSeq" id="WP_137731253.1">
    <property type="nucleotide sequence ID" value="NZ_BJCL01000001.1"/>
</dbReference>
<accession>A0A480AIE1</accession>
<dbReference type="EMBL" id="BJCL01000001">
    <property type="protein sequence ID" value="GCL61509.1"/>
    <property type="molecule type" value="Genomic_DNA"/>
</dbReference>
<evidence type="ECO:0000313" key="2">
    <source>
        <dbReference type="Proteomes" id="UP000301751"/>
    </source>
</evidence>
<proteinExistence type="predicted"/>
<keyword evidence="2" id="KW-1185">Reference proteome</keyword>
<name>A0A480AIE1_9BURK</name>
<gene>
    <name evidence="1" type="ORF">AQPW35_05900</name>
</gene>
<dbReference type="AlphaFoldDB" id="A0A480AIE1"/>
<sequence length="76" mass="8345">MDKLPVNAQTLNAMFNVMAGIVFATVRQLPADRQAAFAQDLAGLAKNAEKRGETTEEMFFIDLHALARVAPDRPQT</sequence>
<protein>
    <submittedName>
        <fullName evidence="1">Uncharacterized protein</fullName>
    </submittedName>
</protein>
<dbReference type="OrthoDB" id="8820524at2"/>
<reference evidence="2" key="1">
    <citation type="submission" date="2019-03" db="EMBL/GenBank/DDBJ databases">
        <title>Aquabacterium pictum sp.nov., the first bacteriochlorophyll a-containing freshwater bacterium in the genus Aquabacterium of the class Betaproteobacteria.</title>
        <authorList>
            <person name="Hirose S."/>
            <person name="Tank M."/>
            <person name="Hara E."/>
            <person name="Tamaki H."/>
            <person name="Takaichi S."/>
            <person name="Haruta S."/>
            <person name="Hanada S."/>
        </authorList>
    </citation>
    <scope>NUCLEOTIDE SEQUENCE [LARGE SCALE GENOMIC DNA]</scope>
    <source>
        <strain evidence="2">W35</strain>
    </source>
</reference>
<dbReference type="Proteomes" id="UP000301751">
    <property type="component" value="Unassembled WGS sequence"/>
</dbReference>
<comment type="caution">
    <text evidence="1">The sequence shown here is derived from an EMBL/GenBank/DDBJ whole genome shotgun (WGS) entry which is preliminary data.</text>
</comment>
<evidence type="ECO:0000313" key="1">
    <source>
        <dbReference type="EMBL" id="GCL61509.1"/>
    </source>
</evidence>